<gene>
    <name evidence="3" type="primary">RvY_04846-1</name>
    <name evidence="3" type="synonym">RvY_04846.1</name>
    <name evidence="3" type="ORF">RvY_04846</name>
</gene>
<dbReference type="InterPro" id="IPR004875">
    <property type="entry name" value="DDE_SF_endonuclease_dom"/>
</dbReference>
<protein>
    <recommendedName>
        <fullName evidence="2">HTH CENPB-type domain-containing protein</fullName>
    </recommendedName>
</protein>
<evidence type="ECO:0000256" key="1">
    <source>
        <dbReference type="ARBA" id="ARBA00023125"/>
    </source>
</evidence>
<comment type="caution">
    <text evidence="3">The sequence shown here is derived from an EMBL/GenBank/DDBJ whole genome shotgun (WGS) entry which is preliminary data.</text>
</comment>
<sequence>MTLYRWRKQIEQCGSRNEKLLQIRMRVRQEFDDMKERRMIVRDRDIRRMAIRINAEVGLEGFVASDSCVYRWKKLFKIVCRRITKFVSRNYAYELDDISQTAAEFVARAKLITLAADPLYVFNMDQSGFNYEMHGGRTLHYRGALIVEAAFQSINSTTHSYTIQPIVSMSGDWKVPVWFMVMQESTESADLSWPRKWKVLPGSAVTSTLQRRLPGKVTKEILREVFEKVFREHVDEDIVLLVVSFSSYKDPQFLQNMQHKVELLTIPPKTTGLIQPLDICGFRPWKSYFRMCSERVLIVKIDFGFFDRETV</sequence>
<dbReference type="InterPro" id="IPR006600">
    <property type="entry name" value="HTH_CenpB_DNA-bd_dom"/>
</dbReference>
<dbReference type="EMBL" id="BDGG01000002">
    <property type="protein sequence ID" value="GAU92813.1"/>
    <property type="molecule type" value="Genomic_DNA"/>
</dbReference>
<dbReference type="OrthoDB" id="4327074at2759"/>
<evidence type="ECO:0000313" key="3">
    <source>
        <dbReference type="EMBL" id="GAU92813.1"/>
    </source>
</evidence>
<dbReference type="GO" id="GO:0003677">
    <property type="term" value="F:DNA binding"/>
    <property type="evidence" value="ECO:0007669"/>
    <property type="project" value="UniProtKB-KW"/>
</dbReference>
<evidence type="ECO:0000313" key="4">
    <source>
        <dbReference type="Proteomes" id="UP000186922"/>
    </source>
</evidence>
<accession>A0A1D1V262</accession>
<proteinExistence type="predicted"/>
<feature type="domain" description="HTH CENPB-type" evidence="2">
    <location>
        <begin position="17"/>
        <end position="82"/>
    </location>
</feature>
<keyword evidence="1" id="KW-0238">DNA-binding</keyword>
<evidence type="ECO:0000259" key="2">
    <source>
        <dbReference type="SMART" id="SM00674"/>
    </source>
</evidence>
<keyword evidence="4" id="KW-1185">Reference proteome</keyword>
<dbReference type="SMART" id="SM00674">
    <property type="entry name" value="CENPB"/>
    <property type="match status" value="1"/>
</dbReference>
<organism evidence="3 4">
    <name type="scientific">Ramazzottius varieornatus</name>
    <name type="common">Water bear</name>
    <name type="synonym">Tardigrade</name>
    <dbReference type="NCBI Taxonomy" id="947166"/>
    <lineage>
        <taxon>Eukaryota</taxon>
        <taxon>Metazoa</taxon>
        <taxon>Ecdysozoa</taxon>
        <taxon>Tardigrada</taxon>
        <taxon>Eutardigrada</taxon>
        <taxon>Parachela</taxon>
        <taxon>Hypsibioidea</taxon>
        <taxon>Ramazzottiidae</taxon>
        <taxon>Ramazzottius</taxon>
    </lineage>
</organism>
<reference evidence="3 4" key="1">
    <citation type="journal article" date="2016" name="Nat. Commun.">
        <title>Extremotolerant tardigrade genome and improved radiotolerance of human cultured cells by tardigrade-unique protein.</title>
        <authorList>
            <person name="Hashimoto T."/>
            <person name="Horikawa D.D."/>
            <person name="Saito Y."/>
            <person name="Kuwahara H."/>
            <person name="Kozuka-Hata H."/>
            <person name="Shin-I T."/>
            <person name="Minakuchi Y."/>
            <person name="Ohishi K."/>
            <person name="Motoyama A."/>
            <person name="Aizu T."/>
            <person name="Enomoto A."/>
            <person name="Kondo K."/>
            <person name="Tanaka S."/>
            <person name="Hara Y."/>
            <person name="Koshikawa S."/>
            <person name="Sagara H."/>
            <person name="Miura T."/>
            <person name="Yokobori S."/>
            <person name="Miyagawa K."/>
            <person name="Suzuki Y."/>
            <person name="Kubo T."/>
            <person name="Oyama M."/>
            <person name="Kohara Y."/>
            <person name="Fujiyama A."/>
            <person name="Arakawa K."/>
            <person name="Katayama T."/>
            <person name="Toyoda A."/>
            <person name="Kunieda T."/>
        </authorList>
    </citation>
    <scope>NUCLEOTIDE SEQUENCE [LARGE SCALE GENOMIC DNA]</scope>
    <source>
        <strain evidence="3 4">YOKOZUNA-1</strain>
    </source>
</reference>
<dbReference type="Proteomes" id="UP000186922">
    <property type="component" value="Unassembled WGS sequence"/>
</dbReference>
<dbReference type="AlphaFoldDB" id="A0A1D1V262"/>
<name>A0A1D1V262_RAMVA</name>
<dbReference type="Pfam" id="PF03184">
    <property type="entry name" value="DDE_1"/>
    <property type="match status" value="1"/>
</dbReference>